<evidence type="ECO:0000313" key="2">
    <source>
        <dbReference type="EMBL" id="ORZ39510.1"/>
    </source>
</evidence>
<evidence type="ECO:0000313" key="3">
    <source>
        <dbReference type="Proteomes" id="UP000193411"/>
    </source>
</evidence>
<keyword evidence="3" id="KW-1185">Reference proteome</keyword>
<sequence length="160" mass="18033">MPGCISGSNPIATDGHTCMIYLQTDKPWTKSPQLQAPGPHQRFLATIRQIQHLLHLLDSRGPTGRPTPRENQRDDKEHRQGNVVVPVERIECRNDGLAREQIKPERRIVQGRGGEQPARHVDKCAANSRHRERVDDAGTDCLSRRSTIMSMNSRAKAKAY</sequence>
<comment type="caution">
    <text evidence="2">The sequence shown here is derived from an EMBL/GenBank/DDBJ whole genome shotgun (WGS) entry which is preliminary data.</text>
</comment>
<dbReference type="Proteomes" id="UP000193411">
    <property type="component" value="Unassembled WGS sequence"/>
</dbReference>
<evidence type="ECO:0000256" key="1">
    <source>
        <dbReference type="SAM" id="MobiDB-lite"/>
    </source>
</evidence>
<proteinExistence type="predicted"/>
<accession>A0A1Y2HY79</accession>
<name>A0A1Y2HY79_9FUNG</name>
<dbReference type="EMBL" id="MCFL01000005">
    <property type="protein sequence ID" value="ORZ39510.1"/>
    <property type="molecule type" value="Genomic_DNA"/>
</dbReference>
<organism evidence="2 3">
    <name type="scientific">Catenaria anguillulae PL171</name>
    <dbReference type="NCBI Taxonomy" id="765915"/>
    <lineage>
        <taxon>Eukaryota</taxon>
        <taxon>Fungi</taxon>
        <taxon>Fungi incertae sedis</taxon>
        <taxon>Blastocladiomycota</taxon>
        <taxon>Blastocladiomycetes</taxon>
        <taxon>Blastocladiales</taxon>
        <taxon>Catenariaceae</taxon>
        <taxon>Catenaria</taxon>
    </lineage>
</organism>
<protein>
    <submittedName>
        <fullName evidence="2">Uncharacterized protein</fullName>
    </submittedName>
</protein>
<gene>
    <name evidence="2" type="ORF">BCR44DRAFT_1248958</name>
</gene>
<feature type="region of interest" description="Disordered" evidence="1">
    <location>
        <begin position="57"/>
        <end position="83"/>
    </location>
</feature>
<dbReference type="AlphaFoldDB" id="A0A1Y2HY79"/>
<feature type="compositionally biased region" description="Basic and acidic residues" evidence="1">
    <location>
        <begin position="67"/>
        <end position="80"/>
    </location>
</feature>
<reference evidence="2 3" key="1">
    <citation type="submission" date="2016-07" db="EMBL/GenBank/DDBJ databases">
        <title>Pervasive Adenine N6-methylation of Active Genes in Fungi.</title>
        <authorList>
            <consortium name="DOE Joint Genome Institute"/>
            <person name="Mondo S.J."/>
            <person name="Dannebaum R.O."/>
            <person name="Kuo R.C."/>
            <person name="Labutti K."/>
            <person name="Haridas S."/>
            <person name="Kuo A."/>
            <person name="Salamov A."/>
            <person name="Ahrendt S.R."/>
            <person name="Lipzen A."/>
            <person name="Sullivan W."/>
            <person name="Andreopoulos W.B."/>
            <person name="Clum A."/>
            <person name="Lindquist E."/>
            <person name="Daum C."/>
            <person name="Ramamoorthy G.K."/>
            <person name="Gryganskyi A."/>
            <person name="Culley D."/>
            <person name="Magnuson J.K."/>
            <person name="James T.Y."/>
            <person name="O'Malley M.A."/>
            <person name="Stajich J.E."/>
            <person name="Spatafora J.W."/>
            <person name="Visel A."/>
            <person name="Grigoriev I.V."/>
        </authorList>
    </citation>
    <scope>NUCLEOTIDE SEQUENCE [LARGE SCALE GENOMIC DNA]</scope>
    <source>
        <strain evidence="2 3">PL171</strain>
    </source>
</reference>